<dbReference type="EMBL" id="CP101412">
    <property type="protein sequence ID" value="WBB30281.1"/>
    <property type="molecule type" value="Genomic_DNA"/>
</dbReference>
<feature type="domain" description="FMN-binding" evidence="2">
    <location>
        <begin position="35"/>
        <end position="132"/>
    </location>
</feature>
<reference evidence="3 7" key="1">
    <citation type="submission" date="2014-10" db="EMBL/GenBank/DDBJ databases">
        <title>Complete genome sequence of Parvimonas micra KCOM 1535 (= ChDC B708).</title>
        <authorList>
            <person name="Kook J.-K."/>
            <person name="Park S.-N."/>
            <person name="Lim Y.K."/>
            <person name="Roh H."/>
        </authorList>
    </citation>
    <scope>NUCLEOTIDE SEQUENCE [LARGE SCALE GENOMIC DNA]</scope>
    <source>
        <strain evidence="3">KCOM 1535</strain>
        <strain evidence="7">KCOM 1535 / ChDC B708</strain>
    </source>
</reference>
<proteinExistence type="predicted"/>
<evidence type="ECO:0000313" key="3">
    <source>
        <dbReference type="EMBL" id="AIZ36430.1"/>
    </source>
</evidence>
<feature type="chain" id="PRO_5042677342" evidence="1">
    <location>
        <begin position="22"/>
        <end position="133"/>
    </location>
</feature>
<evidence type="ECO:0000313" key="4">
    <source>
        <dbReference type="EMBL" id="MBF1307750.1"/>
    </source>
</evidence>
<dbReference type="STRING" id="33033.NW74_03295"/>
<dbReference type="GO" id="GO:0016020">
    <property type="term" value="C:membrane"/>
    <property type="evidence" value="ECO:0007669"/>
    <property type="project" value="InterPro"/>
</dbReference>
<dbReference type="InterPro" id="IPR007329">
    <property type="entry name" value="FMN-bd"/>
</dbReference>
<dbReference type="EMBL" id="JANDZV010000003">
    <property type="protein sequence ID" value="MCZ7407659.1"/>
    <property type="molecule type" value="Genomic_DNA"/>
</dbReference>
<gene>
    <name evidence="4" type="ORF">HXM94_08245</name>
    <name evidence="6" type="ORF">NM222_04705</name>
    <name evidence="5" type="ORF">NND69_04665</name>
    <name evidence="3" type="ORF">NW74_03295</name>
</gene>
<evidence type="ECO:0000256" key="1">
    <source>
        <dbReference type="SAM" id="SignalP"/>
    </source>
</evidence>
<dbReference type="RefSeq" id="WP_029948938.1">
    <property type="nucleotide sequence ID" value="NZ_BHYQ01000003.1"/>
</dbReference>
<protein>
    <submittedName>
        <fullName evidence="3">FMN-binding protein</fullName>
    </submittedName>
</protein>
<evidence type="ECO:0000259" key="2">
    <source>
        <dbReference type="SMART" id="SM00900"/>
    </source>
</evidence>
<dbReference type="EMBL" id="CP009761">
    <property type="protein sequence ID" value="AIZ36430.1"/>
    <property type="molecule type" value="Genomic_DNA"/>
</dbReference>
<feature type="signal peptide" evidence="1">
    <location>
        <begin position="1"/>
        <end position="21"/>
    </location>
</feature>
<reference evidence="4" key="2">
    <citation type="submission" date="2020-04" db="EMBL/GenBank/DDBJ databases">
        <title>Deep metagenomics examines the oral microbiome during advanced dental caries in children, revealing novel taxa and co-occurrences with host molecules.</title>
        <authorList>
            <person name="Baker J.L."/>
            <person name="Morton J.T."/>
            <person name="Dinis M."/>
            <person name="Alvarez R."/>
            <person name="Tran N.C."/>
            <person name="Knight R."/>
            <person name="Edlund A."/>
        </authorList>
    </citation>
    <scope>NUCLEOTIDE SEQUENCE</scope>
    <source>
        <strain evidence="4">JCVI_23_bin.11</strain>
    </source>
</reference>
<dbReference type="Proteomes" id="UP001141458">
    <property type="component" value="Unassembled WGS sequence"/>
</dbReference>
<dbReference type="OrthoDB" id="90011at2"/>
<organism evidence="3 7">
    <name type="scientific">Parvimonas micra</name>
    <dbReference type="NCBI Taxonomy" id="33033"/>
    <lineage>
        <taxon>Bacteria</taxon>
        <taxon>Bacillati</taxon>
        <taxon>Bacillota</taxon>
        <taxon>Tissierellia</taxon>
        <taxon>Tissierellales</taxon>
        <taxon>Peptoniphilaceae</taxon>
        <taxon>Parvimonas</taxon>
    </lineage>
</organism>
<evidence type="ECO:0000313" key="7">
    <source>
        <dbReference type="Proteomes" id="UP000031386"/>
    </source>
</evidence>
<dbReference type="EMBL" id="JABZRE010000056">
    <property type="protein sequence ID" value="MBF1307750.1"/>
    <property type="molecule type" value="Genomic_DNA"/>
</dbReference>
<reference evidence="5" key="3">
    <citation type="submission" date="2022-07" db="EMBL/GenBank/DDBJ databases">
        <title>Parvimonas micra travels from the subgingival sulcus of the human oral cavity to the colorectal adenocarcinoma.</title>
        <authorList>
            <person name="Conde-Perez K."/>
            <person name="Buetas E."/>
            <person name="Aja-Macaya P."/>
            <person name="Martin-De Arribas E."/>
            <person name="Iglesias-Corras I."/>
            <person name="Trigo-Tasende N."/>
            <person name="Nasser-Ali M."/>
            <person name="Estevez L.S."/>
            <person name="Rumbo-Feal S."/>
            <person name="Otero-Alen B."/>
            <person name="Noguera J.F."/>
            <person name="Concha A."/>
            <person name="Pardinas-Lopez S."/>
            <person name="Carda-Dieguez M."/>
            <person name="Gomez-Randulfe I."/>
            <person name="Martinez-Lago N."/>
            <person name="Ladra S."/>
            <person name="Aparicio L.A."/>
            <person name="Bou G."/>
            <person name="Mira A."/>
            <person name="Vallejo J.A."/>
            <person name="Poza M."/>
        </authorList>
    </citation>
    <scope>NUCLEOTIDE SEQUENCE</scope>
    <source>
        <strain evidence="6">PM102KC-G-1</strain>
        <strain evidence="5">PM79KC-AC-4</strain>
    </source>
</reference>
<dbReference type="AlphaFoldDB" id="A0A0B4S110"/>
<sequence length="133" mass="15239">MKRKKFKFFVILILSTMFVTACSSKKELKDGVFEGYYKDESATVKVVITIKDKKIVDCVREERDNKNNKIKDENYGKDDADFNYKQAQKAVKNSEGYAKKLVEVQDIDKVDSVSGATISYKRFKSAVKDALNK</sequence>
<name>A0A0B4S110_9FIRM</name>
<dbReference type="SMART" id="SM00900">
    <property type="entry name" value="FMN_bind"/>
    <property type="match status" value="1"/>
</dbReference>
<dbReference type="Proteomes" id="UP000031386">
    <property type="component" value="Chromosome"/>
</dbReference>
<dbReference type="PROSITE" id="PS51257">
    <property type="entry name" value="PROKAR_LIPOPROTEIN"/>
    <property type="match status" value="1"/>
</dbReference>
<accession>A0A0B4S110</accession>
<dbReference type="Proteomes" id="UP001210690">
    <property type="component" value="Chromosome"/>
</dbReference>
<dbReference type="GO" id="GO:0010181">
    <property type="term" value="F:FMN binding"/>
    <property type="evidence" value="ECO:0007669"/>
    <property type="project" value="InterPro"/>
</dbReference>
<dbReference type="Gene3D" id="3.90.1010.20">
    <property type="match status" value="1"/>
</dbReference>
<keyword evidence="1" id="KW-0732">Signal</keyword>
<evidence type="ECO:0000313" key="6">
    <source>
        <dbReference type="EMBL" id="WBB30281.1"/>
    </source>
</evidence>
<dbReference type="Pfam" id="PF04205">
    <property type="entry name" value="FMN_bind"/>
    <property type="match status" value="1"/>
</dbReference>
<evidence type="ECO:0000313" key="5">
    <source>
        <dbReference type="EMBL" id="MCZ7407659.1"/>
    </source>
</evidence>
<dbReference type="Proteomes" id="UP000758611">
    <property type="component" value="Unassembled WGS sequence"/>
</dbReference>
<keyword evidence="7" id="KW-1185">Reference proteome</keyword>
<dbReference type="KEGG" id="pmic:NW74_03295"/>